<keyword evidence="2" id="KW-1185">Reference proteome</keyword>
<protein>
    <submittedName>
        <fullName evidence="1">Uncharacterized protein</fullName>
    </submittedName>
</protein>
<dbReference type="AlphaFoldDB" id="A0A392SEN9"/>
<evidence type="ECO:0000313" key="2">
    <source>
        <dbReference type="Proteomes" id="UP000265520"/>
    </source>
</evidence>
<sequence>MKLFETVVINCVLESLRVMPVVVTSKTKDSKKSPKRSIKKKKFTWETKEENPESDSARVNSWCDDCKVASLEKMTKRSRVEST</sequence>
<proteinExistence type="predicted"/>
<feature type="non-terminal residue" evidence="1">
    <location>
        <position position="83"/>
    </location>
</feature>
<dbReference type="Proteomes" id="UP000265520">
    <property type="component" value="Unassembled WGS sequence"/>
</dbReference>
<evidence type="ECO:0000313" key="1">
    <source>
        <dbReference type="EMBL" id="MCI47358.1"/>
    </source>
</evidence>
<reference evidence="1 2" key="1">
    <citation type="journal article" date="2018" name="Front. Plant Sci.">
        <title>Red Clover (Trifolium pratense) and Zigzag Clover (T. medium) - A Picture of Genomic Similarities and Differences.</title>
        <authorList>
            <person name="Dluhosova J."/>
            <person name="Istvanek J."/>
            <person name="Nedelnik J."/>
            <person name="Repkova J."/>
        </authorList>
    </citation>
    <scope>NUCLEOTIDE SEQUENCE [LARGE SCALE GENOMIC DNA]</scope>
    <source>
        <strain evidence="2">cv. 10/8</strain>
        <tissue evidence="1">Leaf</tissue>
    </source>
</reference>
<accession>A0A392SEN9</accession>
<dbReference type="EMBL" id="LXQA010371376">
    <property type="protein sequence ID" value="MCI47358.1"/>
    <property type="molecule type" value="Genomic_DNA"/>
</dbReference>
<organism evidence="1 2">
    <name type="scientific">Trifolium medium</name>
    <dbReference type="NCBI Taxonomy" id="97028"/>
    <lineage>
        <taxon>Eukaryota</taxon>
        <taxon>Viridiplantae</taxon>
        <taxon>Streptophyta</taxon>
        <taxon>Embryophyta</taxon>
        <taxon>Tracheophyta</taxon>
        <taxon>Spermatophyta</taxon>
        <taxon>Magnoliopsida</taxon>
        <taxon>eudicotyledons</taxon>
        <taxon>Gunneridae</taxon>
        <taxon>Pentapetalae</taxon>
        <taxon>rosids</taxon>
        <taxon>fabids</taxon>
        <taxon>Fabales</taxon>
        <taxon>Fabaceae</taxon>
        <taxon>Papilionoideae</taxon>
        <taxon>50 kb inversion clade</taxon>
        <taxon>NPAAA clade</taxon>
        <taxon>Hologalegina</taxon>
        <taxon>IRL clade</taxon>
        <taxon>Trifolieae</taxon>
        <taxon>Trifolium</taxon>
    </lineage>
</organism>
<comment type="caution">
    <text evidence="1">The sequence shown here is derived from an EMBL/GenBank/DDBJ whole genome shotgun (WGS) entry which is preliminary data.</text>
</comment>
<name>A0A392SEN9_9FABA</name>